<dbReference type="GO" id="GO:0004362">
    <property type="term" value="F:glutathione-disulfide reductase (NADPH) activity"/>
    <property type="evidence" value="ECO:0007669"/>
    <property type="project" value="EnsemblFungi"/>
</dbReference>
<dbReference type="InterPro" id="IPR002109">
    <property type="entry name" value="Glutaredoxin"/>
</dbReference>
<dbReference type="HOGENOM" id="CLU_026126_7_2_1"/>
<dbReference type="SUPFAM" id="SSF52833">
    <property type="entry name" value="Thioredoxin-like"/>
    <property type="match status" value="1"/>
</dbReference>
<accession>J7S9T5</accession>
<evidence type="ECO:0000313" key="3">
    <source>
        <dbReference type="Proteomes" id="UP000006310"/>
    </source>
</evidence>
<dbReference type="Pfam" id="PF00462">
    <property type="entry name" value="Glutaredoxin"/>
    <property type="match status" value="1"/>
</dbReference>
<name>J7S9T5_HUIN7</name>
<dbReference type="OMA" id="RKWVPTI"/>
<keyword evidence="3" id="KW-1185">Reference proteome</keyword>
<reference evidence="3" key="2">
    <citation type="submission" date="2012-08" db="EMBL/GenBank/DDBJ databases">
        <title>Genome sequence of Kazachstania naganishii.</title>
        <authorList>
            <person name="Gordon J.L."/>
            <person name="Armisen D."/>
            <person name="Proux-Wera E."/>
            <person name="OhEigeartaigh S.S."/>
            <person name="Byrne K.P."/>
            <person name="Wolfe K.H."/>
        </authorList>
    </citation>
    <scope>NUCLEOTIDE SEQUENCE [LARGE SCALE GENOMIC DNA]</scope>
    <source>
        <strain evidence="3">ATCC MYA-139 / BCRC 22969 / CBS 8797 / CCRC 22969 / KCTC 17520 / NBRC 10181 / NCYC 3082</strain>
    </source>
</reference>
<gene>
    <name evidence="2" type="primary">KNAG0J02080</name>
    <name evidence="2" type="ordered locus">KNAG_0J02080</name>
</gene>
<protein>
    <recommendedName>
        <fullName evidence="1">Glutaredoxin domain-containing protein</fullName>
    </recommendedName>
</protein>
<dbReference type="KEGG" id="kng:KNAG_0J02080"/>
<dbReference type="OrthoDB" id="418495at2759"/>
<sequence length="113" mass="13102">MDGFQIDHSGMTRDIVARPGVVQFSADWCPDCQYVNSIWTKFDLLEKVFIFDIGSYSKVDQEMWRANFQEVTGSRNLPTIFVDGKIWATEKEIHDWEDNGILEDKLKIIGLLK</sequence>
<dbReference type="Gene3D" id="3.40.30.10">
    <property type="entry name" value="Glutaredoxin"/>
    <property type="match status" value="1"/>
</dbReference>
<dbReference type="PROSITE" id="PS51354">
    <property type="entry name" value="GLUTAREDOXIN_2"/>
    <property type="match status" value="1"/>
</dbReference>
<dbReference type="Proteomes" id="UP000006310">
    <property type="component" value="Chromosome 10"/>
</dbReference>
<evidence type="ECO:0000313" key="2">
    <source>
        <dbReference type="EMBL" id="CCK72289.1"/>
    </source>
</evidence>
<dbReference type="InterPro" id="IPR036249">
    <property type="entry name" value="Thioredoxin-like_sf"/>
</dbReference>
<dbReference type="AlphaFoldDB" id="J7S9T5"/>
<reference evidence="2 3" key="1">
    <citation type="journal article" date="2011" name="Proc. Natl. Acad. Sci. U.S.A.">
        <title>Evolutionary erosion of yeast sex chromosomes by mating-type switching accidents.</title>
        <authorList>
            <person name="Gordon J.L."/>
            <person name="Armisen D."/>
            <person name="Proux-Wera E."/>
            <person name="Oheigeartaigh S.S."/>
            <person name="Byrne K.P."/>
            <person name="Wolfe K.H."/>
        </authorList>
    </citation>
    <scope>NUCLEOTIDE SEQUENCE [LARGE SCALE GENOMIC DNA]</scope>
    <source>
        <strain evidence="3">ATCC MYA-139 / BCRC 22969 / CBS 8797 / CCRC 22969 / KCTC 17520 / NBRC 10181 / NCYC 3082</strain>
    </source>
</reference>
<dbReference type="RefSeq" id="XP_022466534.1">
    <property type="nucleotide sequence ID" value="XM_022610215.1"/>
</dbReference>
<evidence type="ECO:0000259" key="1">
    <source>
        <dbReference type="Pfam" id="PF00462"/>
    </source>
</evidence>
<dbReference type="GeneID" id="34528044"/>
<dbReference type="eggNOG" id="KOG1752">
    <property type="taxonomic scope" value="Eukaryota"/>
</dbReference>
<dbReference type="EMBL" id="HE978323">
    <property type="protein sequence ID" value="CCK72289.1"/>
    <property type="molecule type" value="Genomic_DNA"/>
</dbReference>
<organism evidence="2 3">
    <name type="scientific">Huiozyma naganishii (strain ATCC MYA-139 / BCRC 22969 / CBS 8797 / KCTC 17520 / NBRC 10181 / NCYC 3082 / Yp74L-3)</name>
    <name type="common">Yeast</name>
    <name type="synonym">Kazachstania naganishii</name>
    <dbReference type="NCBI Taxonomy" id="1071383"/>
    <lineage>
        <taxon>Eukaryota</taxon>
        <taxon>Fungi</taxon>
        <taxon>Dikarya</taxon>
        <taxon>Ascomycota</taxon>
        <taxon>Saccharomycotina</taxon>
        <taxon>Saccharomycetes</taxon>
        <taxon>Saccharomycetales</taxon>
        <taxon>Saccharomycetaceae</taxon>
        <taxon>Huiozyma</taxon>
    </lineage>
</organism>
<feature type="domain" description="Glutaredoxin" evidence="1">
    <location>
        <begin position="21"/>
        <end position="86"/>
    </location>
</feature>
<dbReference type="STRING" id="1071383.J7S9T5"/>
<proteinExistence type="predicted"/>